<proteinExistence type="predicted"/>
<dbReference type="Proteomes" id="UP000721415">
    <property type="component" value="Unassembled WGS sequence"/>
</dbReference>
<evidence type="ECO:0000256" key="1">
    <source>
        <dbReference type="SAM" id="Coils"/>
    </source>
</evidence>
<evidence type="ECO:0008006" key="4">
    <source>
        <dbReference type="Google" id="ProtNLM"/>
    </source>
</evidence>
<keyword evidence="3" id="KW-1185">Reference proteome</keyword>
<gene>
    <name evidence="2" type="ORF">HZY91_03070</name>
</gene>
<dbReference type="EMBL" id="JACBXQ010000002">
    <property type="protein sequence ID" value="MBG9985872.1"/>
    <property type="molecule type" value="Genomic_DNA"/>
</dbReference>
<dbReference type="Gene3D" id="1.10.10.10">
    <property type="entry name" value="Winged helix-like DNA-binding domain superfamily/Winged helix DNA-binding domain"/>
    <property type="match status" value="1"/>
</dbReference>
<comment type="caution">
    <text evidence="2">The sequence shown here is derived from an EMBL/GenBank/DDBJ whole genome shotgun (WGS) entry which is preliminary data.</text>
</comment>
<evidence type="ECO:0000313" key="3">
    <source>
        <dbReference type="Proteomes" id="UP000721415"/>
    </source>
</evidence>
<evidence type="ECO:0000313" key="2">
    <source>
        <dbReference type="EMBL" id="MBG9985872.1"/>
    </source>
</evidence>
<reference evidence="2 3" key="1">
    <citation type="submission" date="2020-07" db="EMBL/GenBank/DDBJ databases">
        <title>Facklamia lactis sp. nov., isolated from raw milk.</title>
        <authorList>
            <person name="Doll E.V."/>
            <person name="Huptas C."/>
            <person name="Staib L."/>
            <person name="Wenning M."/>
            <person name="Scherer S."/>
        </authorList>
    </citation>
    <scope>NUCLEOTIDE SEQUENCE [LARGE SCALE GENOMIC DNA]</scope>
    <source>
        <strain evidence="2 3">DSM 111018</strain>
    </source>
</reference>
<protein>
    <recommendedName>
        <fullName evidence="4">Helix-turn-helix domain-containing protein</fullName>
    </recommendedName>
</protein>
<dbReference type="InterPro" id="IPR036388">
    <property type="entry name" value="WH-like_DNA-bd_sf"/>
</dbReference>
<sequence>MDIWILVIVLLVIAIIFFIASAFAKDGNNTELEKVINEQGEQIDHLQRQLRNLEADVFGGEMPVDKVEPLTAEEVYYPSEEKEPVVEPATSVDLDSEDIDIEEPEVINYQVSDRTREDIIRFYSQGYTLNEIAREVEEDQTTIQYIIEEYIENR</sequence>
<dbReference type="RefSeq" id="WP_197114648.1">
    <property type="nucleotide sequence ID" value="NZ_JACBXQ010000002.1"/>
</dbReference>
<feature type="coiled-coil region" evidence="1">
    <location>
        <begin position="29"/>
        <end position="56"/>
    </location>
</feature>
<organism evidence="2 3">
    <name type="scientific">Facklamia lactis</name>
    <dbReference type="NCBI Taxonomy" id="2749967"/>
    <lineage>
        <taxon>Bacteria</taxon>
        <taxon>Bacillati</taxon>
        <taxon>Bacillota</taxon>
        <taxon>Bacilli</taxon>
        <taxon>Lactobacillales</taxon>
        <taxon>Aerococcaceae</taxon>
        <taxon>Facklamia</taxon>
    </lineage>
</organism>
<name>A0ABS0LPE3_9LACT</name>
<keyword evidence="1" id="KW-0175">Coiled coil</keyword>
<accession>A0ABS0LPE3</accession>